<dbReference type="EMBL" id="BARS01052804">
    <property type="protein sequence ID" value="GAG45853.1"/>
    <property type="molecule type" value="Genomic_DNA"/>
</dbReference>
<evidence type="ECO:0000313" key="2">
    <source>
        <dbReference type="EMBL" id="GAG45853.1"/>
    </source>
</evidence>
<accession>X0YAT4</accession>
<evidence type="ECO:0008006" key="3">
    <source>
        <dbReference type="Google" id="ProtNLM"/>
    </source>
</evidence>
<name>X0YAT4_9ZZZZ</name>
<protein>
    <recommendedName>
        <fullName evidence="3">DUF3307 domain-containing protein</fullName>
    </recommendedName>
</protein>
<keyword evidence="1" id="KW-0472">Membrane</keyword>
<feature type="transmembrane region" description="Helical" evidence="1">
    <location>
        <begin position="26"/>
        <end position="45"/>
    </location>
</feature>
<sequence length="172" mass="19463">MTIAHFLLDSFKIYLEIAFPRKSFEWLILDQILHVGLIFIAWGYLNPTGVQNFIELLKARDFSDRLILIGIGYILMWGGTHFVRRLLEKVPPIEEGSGEFKVGMIIGNLERILIFTLTLVGQYAVIGLVLAAKSVARFEELKKREFAEYYLIGTLMSSVIAIGAGIVIKLLM</sequence>
<feature type="transmembrane region" description="Helical" evidence="1">
    <location>
        <begin position="65"/>
        <end position="83"/>
    </location>
</feature>
<gene>
    <name evidence="2" type="ORF">S01H1_78451</name>
</gene>
<proteinExistence type="predicted"/>
<keyword evidence="1" id="KW-0812">Transmembrane</keyword>
<feature type="transmembrane region" description="Helical" evidence="1">
    <location>
        <begin position="150"/>
        <end position="171"/>
    </location>
</feature>
<keyword evidence="1" id="KW-1133">Transmembrane helix</keyword>
<reference evidence="2" key="1">
    <citation type="journal article" date="2014" name="Front. Microbiol.">
        <title>High frequency of phylogenetically diverse reductive dehalogenase-homologous genes in deep subseafloor sedimentary metagenomes.</title>
        <authorList>
            <person name="Kawai M."/>
            <person name="Futagami T."/>
            <person name="Toyoda A."/>
            <person name="Takaki Y."/>
            <person name="Nishi S."/>
            <person name="Hori S."/>
            <person name="Arai W."/>
            <person name="Tsubouchi T."/>
            <person name="Morono Y."/>
            <person name="Uchiyama I."/>
            <person name="Ito T."/>
            <person name="Fujiyama A."/>
            <person name="Inagaki F."/>
            <person name="Takami H."/>
        </authorList>
    </citation>
    <scope>NUCLEOTIDE SEQUENCE</scope>
    <source>
        <strain evidence="2">Expedition CK06-06</strain>
    </source>
</reference>
<organism evidence="2">
    <name type="scientific">marine sediment metagenome</name>
    <dbReference type="NCBI Taxonomy" id="412755"/>
    <lineage>
        <taxon>unclassified sequences</taxon>
        <taxon>metagenomes</taxon>
        <taxon>ecological metagenomes</taxon>
    </lineage>
</organism>
<comment type="caution">
    <text evidence="2">The sequence shown here is derived from an EMBL/GenBank/DDBJ whole genome shotgun (WGS) entry which is preliminary data.</text>
</comment>
<feature type="transmembrane region" description="Helical" evidence="1">
    <location>
        <begin position="112"/>
        <end position="130"/>
    </location>
</feature>
<dbReference type="AlphaFoldDB" id="X0YAT4"/>
<evidence type="ECO:0000256" key="1">
    <source>
        <dbReference type="SAM" id="Phobius"/>
    </source>
</evidence>